<dbReference type="KEGG" id="vg:5845630"/>
<gene>
    <name evidence="2" type="ORF">OtV5_243</name>
</gene>
<feature type="region of interest" description="Disordered" evidence="1">
    <location>
        <begin position="47"/>
        <end position="79"/>
    </location>
</feature>
<dbReference type="EMBL" id="EU304328">
    <property type="protein sequence ID" value="ABY28044.1"/>
    <property type="molecule type" value="Genomic_DNA"/>
</dbReference>
<name>A9YWG1_9PHYC</name>
<dbReference type="Proteomes" id="UP000203890">
    <property type="component" value="Segment"/>
</dbReference>
<evidence type="ECO:0000313" key="2">
    <source>
        <dbReference type="EMBL" id="ABY28044.1"/>
    </source>
</evidence>
<proteinExistence type="predicted"/>
<dbReference type="RefSeq" id="YP_001648340.1">
    <property type="nucleotide sequence ID" value="NC_010191.2"/>
</dbReference>
<accession>A9YWG1</accession>
<evidence type="ECO:0000313" key="3">
    <source>
        <dbReference type="Proteomes" id="UP000203890"/>
    </source>
</evidence>
<organism evidence="2 3">
    <name type="scientific">Ostreococcus tauri virus OtV5</name>
    <dbReference type="NCBI Taxonomy" id="1785753"/>
    <lineage>
        <taxon>Viruses</taxon>
        <taxon>Varidnaviria</taxon>
        <taxon>Bamfordvirae</taxon>
        <taxon>Nucleocytoviricota</taxon>
        <taxon>Megaviricetes</taxon>
        <taxon>Algavirales</taxon>
        <taxon>Phycodnaviridae</taxon>
        <taxon>Prasinovirus</taxon>
        <taxon>Prasinovirus ostreotauri</taxon>
    </lineage>
</organism>
<dbReference type="GeneID" id="5845630"/>
<protein>
    <submittedName>
        <fullName evidence="2">Uncharacterized protein</fullName>
    </submittedName>
</protein>
<reference evidence="2 3" key="1">
    <citation type="journal article" date="2008" name="PLoS ONE">
        <title>Life-cycle and genome of OtV5, a large DNA virus of the pelagic marine unicellular green alga Ostreococcus tauri.</title>
        <authorList>
            <person name="Derelle E."/>
            <person name="Ferraz C."/>
            <person name="Escande M.L."/>
            <person name="Eychenie S."/>
            <person name="Cooke R."/>
            <person name="Piganeau G."/>
            <person name="Desdevises Y."/>
            <person name="Bellec L."/>
            <person name="Moreau H."/>
            <person name="Grimsley N."/>
        </authorList>
    </citation>
    <scope>NUCLEOTIDE SEQUENCE [LARGE SCALE GENOMIC DNA]</scope>
    <source>
        <strain evidence="2 3">OtV5</strain>
    </source>
</reference>
<sequence length="121" mass="13344">MDALVAEVASLRLQLQQLKSTRKQPCQGVTGKGTPCRNGALPGCAHCRMHSREPKPPKVTRVRKEPKPKKTIPEHTHPIGETDPQCALCQTHGDCMDPTLPDHHFEEILCHPPVCGEIEST</sequence>
<feature type="compositionally biased region" description="Basic residues" evidence="1">
    <location>
        <begin position="58"/>
        <end position="70"/>
    </location>
</feature>
<evidence type="ECO:0000256" key="1">
    <source>
        <dbReference type="SAM" id="MobiDB-lite"/>
    </source>
</evidence>
<dbReference type="OrthoDB" id="22762at10239"/>
<keyword evidence="3" id="KW-1185">Reference proteome</keyword>